<sequence length="218" mass="24372">MFKKAKILVVITVICSLLLGSTMVFASDLPVVAESESEIVYGDANGDKYVDVLDIVYIKNYLLGKVDFKSSDNFIAADVNGDEGVDSLDMSLIKQYLLGTIVIFPAEKMKMWVLYTPKKEDITYHIEETSDGRYQIVFEVLFPSSGYMIEYTDELAVALGTLPDGGTLISLRPINGPIFWKYLGPSLTVMTTKRIVYTLSGKGNYTFELLGTWYNFTI</sequence>
<evidence type="ECO:0000313" key="11">
    <source>
        <dbReference type="EMBL" id="QNU66096.1"/>
    </source>
</evidence>
<evidence type="ECO:0000256" key="2">
    <source>
        <dbReference type="ARBA" id="ARBA00012601"/>
    </source>
</evidence>
<dbReference type="GO" id="GO:0030245">
    <property type="term" value="P:cellulose catabolic process"/>
    <property type="evidence" value="ECO:0007669"/>
    <property type="project" value="UniProtKB-KW"/>
</dbReference>
<dbReference type="SUPFAM" id="SSF63446">
    <property type="entry name" value="Type I dockerin domain"/>
    <property type="match status" value="1"/>
</dbReference>
<reference evidence="11 12" key="1">
    <citation type="submission" date="2020-09" db="EMBL/GenBank/DDBJ databases">
        <title>Characterization and genome sequencing of Ruminiclostridium sp. nov. MA18.</title>
        <authorList>
            <person name="Rettenmaier R."/>
            <person name="Kowollik M.-L."/>
            <person name="Liebl W."/>
            <person name="Zverlov V."/>
        </authorList>
    </citation>
    <scope>NUCLEOTIDE SEQUENCE [LARGE SCALE GENOMIC DNA]</scope>
    <source>
        <strain evidence="11 12">MA18</strain>
    </source>
</reference>
<evidence type="ECO:0000256" key="7">
    <source>
        <dbReference type="ARBA" id="ARBA00023295"/>
    </source>
</evidence>
<dbReference type="PROSITE" id="PS51766">
    <property type="entry name" value="DOCKERIN"/>
    <property type="match status" value="1"/>
</dbReference>
<keyword evidence="5" id="KW-0136">Cellulose degradation</keyword>
<dbReference type="RefSeq" id="WP_171003525.1">
    <property type="nucleotide sequence ID" value="NZ_CP061336.1"/>
</dbReference>
<feature type="domain" description="Dockerin" evidence="10">
    <location>
        <begin position="37"/>
        <end position="106"/>
    </location>
</feature>
<keyword evidence="7" id="KW-0326">Glycosidase</keyword>
<dbReference type="InterPro" id="IPR016134">
    <property type="entry name" value="Dockerin_dom"/>
</dbReference>
<keyword evidence="8" id="KW-0624">Polysaccharide degradation</keyword>
<dbReference type="EC" id="3.2.1.4" evidence="2"/>
<dbReference type="GO" id="GO:0008810">
    <property type="term" value="F:cellulase activity"/>
    <property type="evidence" value="ECO:0007669"/>
    <property type="project" value="UniProtKB-EC"/>
</dbReference>
<evidence type="ECO:0000313" key="12">
    <source>
        <dbReference type="Proteomes" id="UP000306409"/>
    </source>
</evidence>
<evidence type="ECO:0000259" key="10">
    <source>
        <dbReference type="PROSITE" id="PS51766"/>
    </source>
</evidence>
<dbReference type="PROSITE" id="PS00018">
    <property type="entry name" value="EF_HAND_1"/>
    <property type="match status" value="1"/>
</dbReference>
<keyword evidence="6" id="KW-0119">Carbohydrate metabolism</keyword>
<comment type="catalytic activity">
    <reaction evidence="1">
        <text>Endohydrolysis of (1-&gt;4)-beta-D-glucosidic linkages in cellulose, lichenin and cereal beta-D-glucans.</text>
        <dbReference type="EC" id="3.2.1.4"/>
    </reaction>
</comment>
<proteinExistence type="predicted"/>
<accession>A0A7H1VL34</accession>
<dbReference type="InterPro" id="IPR036439">
    <property type="entry name" value="Dockerin_dom_sf"/>
</dbReference>
<feature type="signal peptide" evidence="9">
    <location>
        <begin position="1"/>
        <end position="26"/>
    </location>
</feature>
<evidence type="ECO:0000256" key="9">
    <source>
        <dbReference type="SAM" id="SignalP"/>
    </source>
</evidence>
<keyword evidence="4" id="KW-0378">Hydrolase</keyword>
<feature type="chain" id="PRO_5028843549" description="cellulase" evidence="9">
    <location>
        <begin position="27"/>
        <end position="218"/>
    </location>
</feature>
<dbReference type="InterPro" id="IPR018247">
    <property type="entry name" value="EF_Hand_1_Ca_BS"/>
</dbReference>
<dbReference type="KEGG" id="rher:EHE19_014575"/>
<organism evidence="11 12">
    <name type="scientific">Ruminiclostridium herbifermentans</name>
    <dbReference type="NCBI Taxonomy" id="2488810"/>
    <lineage>
        <taxon>Bacteria</taxon>
        <taxon>Bacillati</taxon>
        <taxon>Bacillota</taxon>
        <taxon>Clostridia</taxon>
        <taxon>Eubacteriales</taxon>
        <taxon>Oscillospiraceae</taxon>
        <taxon>Ruminiclostridium</taxon>
    </lineage>
</organism>
<evidence type="ECO:0000256" key="8">
    <source>
        <dbReference type="ARBA" id="ARBA00023326"/>
    </source>
</evidence>
<keyword evidence="12" id="KW-1185">Reference proteome</keyword>
<name>A0A7H1VL34_9FIRM</name>
<keyword evidence="3 9" id="KW-0732">Signal</keyword>
<dbReference type="AlphaFoldDB" id="A0A7H1VL34"/>
<evidence type="ECO:0000256" key="5">
    <source>
        <dbReference type="ARBA" id="ARBA00023001"/>
    </source>
</evidence>
<dbReference type="Proteomes" id="UP000306409">
    <property type="component" value="Chromosome"/>
</dbReference>
<protein>
    <recommendedName>
        <fullName evidence="2">cellulase</fullName>
        <ecNumber evidence="2">3.2.1.4</ecNumber>
    </recommendedName>
</protein>
<gene>
    <name evidence="11" type="ORF">EHE19_014575</name>
</gene>
<evidence type="ECO:0000256" key="6">
    <source>
        <dbReference type="ARBA" id="ARBA00023277"/>
    </source>
</evidence>
<dbReference type="EMBL" id="CP061336">
    <property type="protein sequence ID" value="QNU66096.1"/>
    <property type="molecule type" value="Genomic_DNA"/>
</dbReference>
<dbReference type="Pfam" id="PF00404">
    <property type="entry name" value="Dockerin_1"/>
    <property type="match status" value="1"/>
</dbReference>
<evidence type="ECO:0000256" key="1">
    <source>
        <dbReference type="ARBA" id="ARBA00000966"/>
    </source>
</evidence>
<dbReference type="CDD" id="cd14256">
    <property type="entry name" value="Dockerin_I"/>
    <property type="match status" value="1"/>
</dbReference>
<evidence type="ECO:0000256" key="4">
    <source>
        <dbReference type="ARBA" id="ARBA00022801"/>
    </source>
</evidence>
<dbReference type="Gene3D" id="1.10.1330.10">
    <property type="entry name" value="Dockerin domain"/>
    <property type="match status" value="1"/>
</dbReference>
<evidence type="ECO:0000256" key="3">
    <source>
        <dbReference type="ARBA" id="ARBA00022729"/>
    </source>
</evidence>
<dbReference type="InterPro" id="IPR002105">
    <property type="entry name" value="Dockerin_1_rpt"/>
</dbReference>